<dbReference type="Gene3D" id="3.30.1330.80">
    <property type="entry name" value="Hypothetical protein, similar to alpha- acetolactate decarboxylase, domain 2"/>
    <property type="match status" value="1"/>
</dbReference>
<proteinExistence type="predicted"/>
<name>A0A565CEL3_9BRAS</name>
<feature type="domain" description="PPC" evidence="8">
    <location>
        <begin position="155"/>
        <end position="294"/>
    </location>
</feature>
<evidence type="ECO:0000256" key="4">
    <source>
        <dbReference type="ARBA" id="ARBA00023163"/>
    </source>
</evidence>
<organism evidence="9 10">
    <name type="scientific">Arabis nemorensis</name>
    <dbReference type="NCBI Taxonomy" id="586526"/>
    <lineage>
        <taxon>Eukaryota</taxon>
        <taxon>Viridiplantae</taxon>
        <taxon>Streptophyta</taxon>
        <taxon>Embryophyta</taxon>
        <taxon>Tracheophyta</taxon>
        <taxon>Spermatophyta</taxon>
        <taxon>Magnoliopsida</taxon>
        <taxon>eudicotyledons</taxon>
        <taxon>Gunneridae</taxon>
        <taxon>Pentapetalae</taxon>
        <taxon>rosids</taxon>
        <taxon>malvids</taxon>
        <taxon>Brassicales</taxon>
        <taxon>Brassicaceae</taxon>
        <taxon>Arabideae</taxon>
        <taxon>Arabis</taxon>
    </lineage>
</organism>
<dbReference type="OrthoDB" id="2014829at2759"/>
<feature type="compositionally biased region" description="Basic residues" evidence="7">
    <location>
        <begin position="81"/>
        <end position="90"/>
    </location>
</feature>
<accession>A0A565CEL3</accession>
<sequence length="337" mass="35347">MESTGEVVRTTTGSDGGVTVVRSNAPSDFHMAPRSETSTPPPVSVAPPPPPPQNTFPPPPQNSFAPPQPPATTEGFSSGPMKKKRGRPRKYGHDGATVALSPNPISSAAPTTSHVIDFSASEKRNKVKPATTSSSFVKTKYQVENLGEWAPSSTGANFTPHIITVNAGEDVTKKIISFSQQGSLAICVLCANGVVSSVTLRQPDSSGGTLTYEGRFEILSLSGSFMPSDSDGTRSRTGGMTVSLASPDGRVVGGGVAGLLVAATPIQVVVGSFNQHDQIPKKQNHNFMPSPMPTSFSAADPRTIRPTSSSLHISTWTPPLASDPRHKPSHDMNITLN</sequence>
<dbReference type="PANTHER" id="PTHR31500">
    <property type="entry name" value="AT-HOOK MOTIF NUCLEAR-LOCALIZED PROTEIN 9"/>
    <property type="match status" value="1"/>
</dbReference>
<dbReference type="FunFam" id="3.30.1330.80:FF:000003">
    <property type="entry name" value="AT-hook motif nuclear-localized protein 1-like"/>
    <property type="match status" value="1"/>
</dbReference>
<dbReference type="AlphaFoldDB" id="A0A565CEL3"/>
<dbReference type="CDD" id="cd11378">
    <property type="entry name" value="DUF296"/>
    <property type="match status" value="1"/>
</dbReference>
<feature type="compositionally biased region" description="Pro residues" evidence="7">
    <location>
        <begin position="39"/>
        <end position="70"/>
    </location>
</feature>
<keyword evidence="3 6" id="KW-0238">DNA-binding</keyword>
<dbReference type="InterPro" id="IPR005175">
    <property type="entry name" value="PPC_dom"/>
</dbReference>
<dbReference type="EMBL" id="CABITT030000007">
    <property type="protein sequence ID" value="VVB12022.1"/>
    <property type="molecule type" value="Genomic_DNA"/>
</dbReference>
<protein>
    <recommendedName>
        <fullName evidence="6">AT-hook motif nuclear-localized protein</fullName>
    </recommendedName>
</protein>
<dbReference type="GO" id="GO:0005634">
    <property type="term" value="C:nucleus"/>
    <property type="evidence" value="ECO:0007669"/>
    <property type="project" value="UniProtKB-SubCell"/>
</dbReference>
<reference evidence="9" key="1">
    <citation type="submission" date="2019-07" db="EMBL/GenBank/DDBJ databases">
        <authorList>
            <person name="Dittberner H."/>
        </authorList>
    </citation>
    <scope>NUCLEOTIDE SEQUENCE [LARGE SCALE GENOMIC DNA]</scope>
</reference>
<evidence type="ECO:0000256" key="5">
    <source>
        <dbReference type="ARBA" id="ARBA00023242"/>
    </source>
</evidence>
<dbReference type="Proteomes" id="UP000489600">
    <property type="component" value="Unassembled WGS sequence"/>
</dbReference>
<comment type="domain">
    <text evidence="6">The PPC domain mediates interactions between AHL proteins.</text>
</comment>
<evidence type="ECO:0000256" key="2">
    <source>
        <dbReference type="ARBA" id="ARBA00023015"/>
    </source>
</evidence>
<dbReference type="Pfam" id="PF03479">
    <property type="entry name" value="PCC"/>
    <property type="match status" value="1"/>
</dbReference>
<keyword evidence="4 6" id="KW-0804">Transcription</keyword>
<evidence type="ECO:0000313" key="10">
    <source>
        <dbReference type="Proteomes" id="UP000489600"/>
    </source>
</evidence>
<evidence type="ECO:0000256" key="3">
    <source>
        <dbReference type="ARBA" id="ARBA00023125"/>
    </source>
</evidence>
<dbReference type="GO" id="GO:0003680">
    <property type="term" value="F:minor groove of adenine-thymine-rich DNA binding"/>
    <property type="evidence" value="ECO:0007669"/>
    <property type="project" value="UniProtKB-UniRule"/>
</dbReference>
<evidence type="ECO:0000256" key="7">
    <source>
        <dbReference type="SAM" id="MobiDB-lite"/>
    </source>
</evidence>
<dbReference type="InterPro" id="IPR039605">
    <property type="entry name" value="AHL"/>
</dbReference>
<feature type="compositionally biased region" description="Low complexity" evidence="7">
    <location>
        <begin position="7"/>
        <end position="23"/>
    </location>
</feature>
<feature type="compositionally biased region" description="Polar residues" evidence="7">
    <location>
        <begin position="305"/>
        <end position="317"/>
    </location>
</feature>
<comment type="function">
    <text evidence="6">Transcription factor that specifically binds AT-rich DNA sequences related to the nuclear matrix attachment regions (MARs).</text>
</comment>
<gene>
    <name evidence="9" type="ORF">ANE_LOCUS22466</name>
</gene>
<feature type="region of interest" description="Disordered" evidence="7">
    <location>
        <begin position="1"/>
        <end position="108"/>
    </location>
</feature>
<evidence type="ECO:0000256" key="6">
    <source>
        <dbReference type="RuleBase" id="RU367031"/>
    </source>
</evidence>
<evidence type="ECO:0000256" key="1">
    <source>
        <dbReference type="ARBA" id="ARBA00004123"/>
    </source>
</evidence>
<keyword evidence="2 6" id="KW-0805">Transcription regulation</keyword>
<comment type="subcellular location">
    <subcellularLocation>
        <location evidence="1 6">Nucleus</location>
    </subcellularLocation>
</comment>
<keyword evidence="10" id="KW-1185">Reference proteome</keyword>
<keyword evidence="5 6" id="KW-0539">Nucleus</keyword>
<dbReference type="SUPFAM" id="SSF117856">
    <property type="entry name" value="AF0104/ALDC/Ptd012-like"/>
    <property type="match status" value="1"/>
</dbReference>
<evidence type="ECO:0000313" key="9">
    <source>
        <dbReference type="EMBL" id="VVB12022.1"/>
    </source>
</evidence>
<dbReference type="PANTHER" id="PTHR31500:SF117">
    <property type="entry name" value="AT-HOOK MOTIF NUCLEAR-LOCALIZED PROTEIN 2"/>
    <property type="match status" value="1"/>
</dbReference>
<feature type="region of interest" description="Disordered" evidence="7">
    <location>
        <begin position="281"/>
        <end position="337"/>
    </location>
</feature>
<evidence type="ECO:0000259" key="8">
    <source>
        <dbReference type="PROSITE" id="PS51742"/>
    </source>
</evidence>
<comment type="caution">
    <text evidence="9">The sequence shown here is derived from an EMBL/GenBank/DDBJ whole genome shotgun (WGS) entry which is preliminary data.</text>
</comment>
<dbReference type="PROSITE" id="PS51742">
    <property type="entry name" value="PPC"/>
    <property type="match status" value="1"/>
</dbReference>